<feature type="region of interest" description="Disordered" evidence="1">
    <location>
        <begin position="1"/>
        <end position="26"/>
    </location>
</feature>
<protein>
    <submittedName>
        <fullName evidence="3">Uncharacterized protein</fullName>
    </submittedName>
</protein>
<dbReference type="EMBL" id="CABFVH010000006">
    <property type="protein sequence ID" value="VUF11723.1"/>
    <property type="molecule type" value="Genomic_DNA"/>
</dbReference>
<evidence type="ECO:0000313" key="3">
    <source>
        <dbReference type="EMBL" id="VUF11723.1"/>
    </source>
</evidence>
<evidence type="ECO:0000313" key="5">
    <source>
        <dbReference type="Proteomes" id="UP001055303"/>
    </source>
</evidence>
<evidence type="ECO:0000256" key="1">
    <source>
        <dbReference type="SAM" id="MobiDB-lite"/>
    </source>
</evidence>
<evidence type="ECO:0000313" key="2">
    <source>
        <dbReference type="EMBL" id="GJD56775.1"/>
    </source>
</evidence>
<evidence type="ECO:0000313" key="4">
    <source>
        <dbReference type="Proteomes" id="UP000401717"/>
    </source>
</evidence>
<reference evidence="3 4" key="1">
    <citation type="submission" date="2019-06" db="EMBL/GenBank/DDBJ databases">
        <authorList>
            <person name="Rodrigo-Torres L."/>
            <person name="Arahal R. D."/>
            <person name="Lucena T."/>
        </authorList>
    </citation>
    <scope>NUCLEOTIDE SEQUENCE [LARGE SCALE GENOMIC DNA]</scope>
    <source>
        <strain evidence="3 4">SW08-7</strain>
    </source>
</reference>
<dbReference type="AlphaFoldDB" id="A0A564FUG4"/>
<dbReference type="Proteomes" id="UP000401717">
    <property type="component" value="Unassembled WGS sequence"/>
</dbReference>
<accession>A0A564FUG4</accession>
<feature type="compositionally biased region" description="Basic and acidic residues" evidence="1">
    <location>
        <begin position="7"/>
        <end position="19"/>
    </location>
</feature>
<proteinExistence type="predicted"/>
<reference evidence="2" key="2">
    <citation type="journal article" date="2021" name="Front. Microbiol.">
        <title>Comprehensive Comparative Genomics and Phenotyping of Methylobacterium Species.</title>
        <authorList>
            <person name="Alessa O."/>
            <person name="Ogura Y."/>
            <person name="Fujitani Y."/>
            <person name="Takami H."/>
            <person name="Hayashi T."/>
            <person name="Sahin N."/>
            <person name="Tani A."/>
        </authorList>
    </citation>
    <scope>NUCLEOTIDE SEQUENCE</scope>
    <source>
        <strain evidence="2">DSM 22415</strain>
    </source>
</reference>
<dbReference type="OrthoDB" id="8005552at2"/>
<name>A0A564FUG4_9HYPH</name>
<sequence>MGYADPDLPKGDDSARRAEAGIPPSVPLPEAAMRSLDAVAAALNVTTALLASGLGAPRPAGTGPVALLEAATLLQAFIRIDDPAIRSRCLAFVKAEVGAVRA</sequence>
<dbReference type="EMBL" id="BPQI01000074">
    <property type="protein sequence ID" value="GJD56775.1"/>
    <property type="molecule type" value="Genomic_DNA"/>
</dbReference>
<dbReference type="Proteomes" id="UP001055303">
    <property type="component" value="Unassembled WGS sequence"/>
</dbReference>
<reference evidence="2" key="3">
    <citation type="submission" date="2021-08" db="EMBL/GenBank/DDBJ databases">
        <authorList>
            <person name="Tani A."/>
            <person name="Ola A."/>
            <person name="Ogura Y."/>
            <person name="Katsura K."/>
            <person name="Hayashi T."/>
        </authorList>
    </citation>
    <scope>NUCLEOTIDE SEQUENCE</scope>
    <source>
        <strain evidence="2">DSM 22415</strain>
    </source>
</reference>
<organism evidence="3 4">
    <name type="scientific">Methylobacterium dankookense</name>
    <dbReference type="NCBI Taxonomy" id="560405"/>
    <lineage>
        <taxon>Bacteria</taxon>
        <taxon>Pseudomonadati</taxon>
        <taxon>Pseudomonadota</taxon>
        <taxon>Alphaproteobacteria</taxon>
        <taxon>Hyphomicrobiales</taxon>
        <taxon>Methylobacteriaceae</taxon>
        <taxon>Methylobacterium</taxon>
    </lineage>
</organism>
<keyword evidence="5" id="KW-1185">Reference proteome</keyword>
<gene>
    <name evidence="2" type="ORF">IFDJLNFL_2672</name>
    <name evidence="3" type="ORF">MTDSW087_01407</name>
</gene>
<dbReference type="RefSeq" id="WP_144762129.1">
    <property type="nucleotide sequence ID" value="NZ_BPQI01000074.1"/>
</dbReference>